<dbReference type="Gene3D" id="3.30.300.30">
    <property type="match status" value="1"/>
</dbReference>
<dbReference type="InterPro" id="IPR020845">
    <property type="entry name" value="AMP-binding_CS"/>
</dbReference>
<organism evidence="3 4">
    <name type="scientific">Nocardioides soli</name>
    <dbReference type="NCBI Taxonomy" id="1036020"/>
    <lineage>
        <taxon>Bacteria</taxon>
        <taxon>Bacillati</taxon>
        <taxon>Actinomycetota</taxon>
        <taxon>Actinomycetes</taxon>
        <taxon>Propionibacteriales</taxon>
        <taxon>Nocardioidaceae</taxon>
        <taxon>Nocardioides</taxon>
    </lineage>
</organism>
<gene>
    <name evidence="3" type="ORF">FHU40_003070</name>
</gene>
<dbReference type="Proteomes" id="UP000589626">
    <property type="component" value="Unassembled WGS sequence"/>
</dbReference>
<dbReference type="Pfam" id="PF00501">
    <property type="entry name" value="AMP-binding"/>
    <property type="match status" value="1"/>
</dbReference>
<dbReference type="EC" id="6.2.1.3" evidence="3"/>
<evidence type="ECO:0000259" key="2">
    <source>
        <dbReference type="Pfam" id="PF13193"/>
    </source>
</evidence>
<dbReference type="InterPro" id="IPR000873">
    <property type="entry name" value="AMP-dep_synth/lig_dom"/>
</dbReference>
<evidence type="ECO:0000313" key="3">
    <source>
        <dbReference type="EMBL" id="MBB3043252.1"/>
    </source>
</evidence>
<feature type="domain" description="AMP-dependent synthetase/ligase" evidence="1">
    <location>
        <begin position="45"/>
        <end position="405"/>
    </location>
</feature>
<dbReference type="AlphaFoldDB" id="A0A7W4VWU9"/>
<proteinExistence type="predicted"/>
<dbReference type="PANTHER" id="PTHR43767:SF1">
    <property type="entry name" value="NONRIBOSOMAL PEPTIDE SYNTHASE PES1 (EUROFUNG)-RELATED"/>
    <property type="match status" value="1"/>
</dbReference>
<dbReference type="EMBL" id="JACHWR010000002">
    <property type="protein sequence ID" value="MBB3043252.1"/>
    <property type="molecule type" value="Genomic_DNA"/>
</dbReference>
<sequence>MSAGRQPAATTRIHGWERTAMADLAPGAAAAAGTPLTIFDGVVNFARSQPQVTAVIDGERSLTYAQLDERSDRLAQRLLVALEPGDRVALLLGNRLEYPEIAAGIAKAGLVMVPLNPRMTAVEAEYVVRHSGARALVVDSDLAGITAGLVDEMADEMAEVLTLGPADAPLASGDYEAALAASDAIRPAAQVAETDPFCIAYTSGTTGRPKGVLISHRSRSLTFLMSALEWRLGFGRRSMAVAPMYHGAGFAFGYAPVYTGGTVTMLRGWDPAEFLRVLARDRIQSAFLVPTHAQMLRALDPQLIADTDSGDLDTLFFNAAALPRALKAWVMETWPDVGVHELYGSTESGIITNLRPPDAASRAGSVGHPWFLTEVRVVDDAGEPVSAGEPGELFSRSPYLMNGYHEDPAATAACTTDDGFVTCGDVATVDAEGFITIVDRKKDLIITGGMNVYPREVEEAVLAHPAVADAAVVGIPHEVWGEGVVAFVVPRAGATVDLPALDEHLRPLLAGYKIPRSLHLLEVLPRNAGGKVVKADLRALATQLENEQGEPHAAPR</sequence>
<evidence type="ECO:0000313" key="4">
    <source>
        <dbReference type="Proteomes" id="UP000589626"/>
    </source>
</evidence>
<dbReference type="PROSITE" id="PS00455">
    <property type="entry name" value="AMP_BINDING"/>
    <property type="match status" value="1"/>
</dbReference>
<feature type="domain" description="AMP-binding enzyme C-terminal" evidence="2">
    <location>
        <begin position="456"/>
        <end position="531"/>
    </location>
</feature>
<name>A0A7W4VWU9_9ACTN</name>
<comment type="caution">
    <text evidence="3">The sequence shown here is derived from an EMBL/GenBank/DDBJ whole genome shotgun (WGS) entry which is preliminary data.</text>
</comment>
<accession>A0A7W4VWU9</accession>
<dbReference type="Pfam" id="PF13193">
    <property type="entry name" value="AMP-binding_C"/>
    <property type="match status" value="1"/>
</dbReference>
<dbReference type="GO" id="GO:0004467">
    <property type="term" value="F:long-chain fatty acid-CoA ligase activity"/>
    <property type="evidence" value="ECO:0007669"/>
    <property type="project" value="UniProtKB-EC"/>
</dbReference>
<dbReference type="Gene3D" id="3.40.50.12780">
    <property type="entry name" value="N-terminal domain of ligase-like"/>
    <property type="match status" value="1"/>
</dbReference>
<dbReference type="SUPFAM" id="SSF56801">
    <property type="entry name" value="Acetyl-CoA synthetase-like"/>
    <property type="match status" value="1"/>
</dbReference>
<dbReference type="InterPro" id="IPR045851">
    <property type="entry name" value="AMP-bd_C_sf"/>
</dbReference>
<protein>
    <submittedName>
        <fullName evidence="3">Long-chain acyl-CoA synthetase</fullName>
        <ecNumber evidence="3">6.2.1.3</ecNumber>
    </submittedName>
</protein>
<dbReference type="InterPro" id="IPR042099">
    <property type="entry name" value="ANL_N_sf"/>
</dbReference>
<dbReference type="InterPro" id="IPR025110">
    <property type="entry name" value="AMP-bd_C"/>
</dbReference>
<dbReference type="RefSeq" id="WP_246390598.1">
    <property type="nucleotide sequence ID" value="NZ_JACHWR010000002.1"/>
</dbReference>
<keyword evidence="4" id="KW-1185">Reference proteome</keyword>
<reference evidence="3 4" key="1">
    <citation type="submission" date="2020-08" db="EMBL/GenBank/DDBJ databases">
        <title>Sequencing the genomes of 1000 actinobacteria strains.</title>
        <authorList>
            <person name="Klenk H.-P."/>
        </authorList>
    </citation>
    <scope>NUCLEOTIDE SEQUENCE [LARGE SCALE GENOMIC DNA]</scope>
    <source>
        <strain evidence="3 4">DSM 105498</strain>
    </source>
</reference>
<dbReference type="PANTHER" id="PTHR43767">
    <property type="entry name" value="LONG-CHAIN-FATTY-ACID--COA LIGASE"/>
    <property type="match status" value="1"/>
</dbReference>
<evidence type="ECO:0000259" key="1">
    <source>
        <dbReference type="Pfam" id="PF00501"/>
    </source>
</evidence>
<keyword evidence="3" id="KW-0436">Ligase</keyword>
<dbReference type="InterPro" id="IPR050237">
    <property type="entry name" value="ATP-dep_AMP-bd_enzyme"/>
</dbReference>